<dbReference type="Proteomes" id="UP000437709">
    <property type="component" value="Unassembled WGS sequence"/>
</dbReference>
<keyword evidence="5 7" id="KW-1133">Transmembrane helix</keyword>
<dbReference type="InterPro" id="IPR035906">
    <property type="entry name" value="MetI-like_sf"/>
</dbReference>
<keyword evidence="6 7" id="KW-0472">Membrane</keyword>
<evidence type="ECO:0000313" key="10">
    <source>
        <dbReference type="Proteomes" id="UP000437709"/>
    </source>
</evidence>
<feature type="transmembrane region" description="Helical" evidence="7">
    <location>
        <begin position="276"/>
        <end position="302"/>
    </location>
</feature>
<protein>
    <submittedName>
        <fullName evidence="9">ABC transporter permease subunit</fullName>
    </submittedName>
</protein>
<dbReference type="CDD" id="cd06261">
    <property type="entry name" value="TM_PBP2"/>
    <property type="match status" value="1"/>
</dbReference>
<dbReference type="Pfam" id="PF19300">
    <property type="entry name" value="BPD_transp_1_N"/>
    <property type="match status" value="1"/>
</dbReference>
<dbReference type="AlphaFoldDB" id="A0A6N7ECI0"/>
<keyword evidence="2 7" id="KW-0813">Transport</keyword>
<keyword evidence="4 7" id="KW-0812">Transmembrane</keyword>
<dbReference type="InterPro" id="IPR045621">
    <property type="entry name" value="BPD_transp_1_N"/>
</dbReference>
<evidence type="ECO:0000256" key="2">
    <source>
        <dbReference type="ARBA" id="ARBA00022448"/>
    </source>
</evidence>
<comment type="caution">
    <text evidence="9">The sequence shown here is derived from an EMBL/GenBank/DDBJ whole genome shotgun (WGS) entry which is preliminary data.</text>
</comment>
<gene>
    <name evidence="9" type="ORF">GB881_01210</name>
</gene>
<keyword evidence="10" id="KW-1185">Reference proteome</keyword>
<evidence type="ECO:0000259" key="8">
    <source>
        <dbReference type="PROSITE" id="PS50928"/>
    </source>
</evidence>
<evidence type="ECO:0000256" key="4">
    <source>
        <dbReference type="ARBA" id="ARBA00022692"/>
    </source>
</evidence>
<dbReference type="Gene3D" id="1.10.3720.10">
    <property type="entry name" value="MetI-like"/>
    <property type="match status" value="1"/>
</dbReference>
<dbReference type="GO" id="GO:0005886">
    <property type="term" value="C:plasma membrane"/>
    <property type="evidence" value="ECO:0007669"/>
    <property type="project" value="UniProtKB-SubCell"/>
</dbReference>
<comment type="subcellular location">
    <subcellularLocation>
        <location evidence="1 7">Cell membrane</location>
        <topology evidence="1 7">Multi-pass membrane protein</topology>
    </subcellularLocation>
</comment>
<dbReference type="SUPFAM" id="SSF161098">
    <property type="entry name" value="MetI-like"/>
    <property type="match status" value="1"/>
</dbReference>
<feature type="transmembrane region" description="Helical" evidence="7">
    <location>
        <begin position="176"/>
        <end position="196"/>
    </location>
</feature>
<feature type="transmembrane region" description="Helical" evidence="7">
    <location>
        <begin position="102"/>
        <end position="125"/>
    </location>
</feature>
<proteinExistence type="inferred from homology"/>
<evidence type="ECO:0000256" key="3">
    <source>
        <dbReference type="ARBA" id="ARBA00022475"/>
    </source>
</evidence>
<sequence length="325" mass="34406">MRYVLRRVGQAALVLWAAYTATFLLLYVLPGDAVDQLFDPTRISAATAGEKEQMRAYYGLDDPLVVQYLGRLAAALQGDLGLSIQTGRPVTEELARVLPATLVLSGFALALAVVLALVVAVSAVVTTSRRWRNALLALPPAAVSIPGFVIGLVLLQVFSFQLHWFPSIGDQGLTTLVLPGVALAITVSAPIAQLLAGNLLHEGDQPYATTAAAKGFGRIAVTLRELLRNATLPAFTMAGLVLGNLLAGAIIIETVFSRTGIGRLAETAVRTQDIPVVQGVVLLGAFIFVAVNLAVDLVYPLLDPRLRTGRPGTTRTAARVEAVRL</sequence>
<evidence type="ECO:0000256" key="5">
    <source>
        <dbReference type="ARBA" id="ARBA00022989"/>
    </source>
</evidence>
<dbReference type="InterPro" id="IPR000515">
    <property type="entry name" value="MetI-like"/>
</dbReference>
<feature type="transmembrane region" description="Helical" evidence="7">
    <location>
        <begin position="137"/>
        <end position="164"/>
    </location>
</feature>
<dbReference type="PANTHER" id="PTHR43163">
    <property type="entry name" value="DIPEPTIDE TRANSPORT SYSTEM PERMEASE PROTEIN DPPB-RELATED"/>
    <property type="match status" value="1"/>
</dbReference>
<comment type="similarity">
    <text evidence="7">Belongs to the binding-protein-dependent transport system permease family.</text>
</comment>
<feature type="domain" description="ABC transmembrane type-1" evidence="8">
    <location>
        <begin position="98"/>
        <end position="299"/>
    </location>
</feature>
<accession>A0A6N7ECI0</accession>
<feature type="transmembrane region" description="Helical" evidence="7">
    <location>
        <begin position="234"/>
        <end position="256"/>
    </location>
</feature>
<organism evidence="9 10">
    <name type="scientific">Georgenia subflava</name>
    <dbReference type="NCBI Taxonomy" id="1622177"/>
    <lineage>
        <taxon>Bacteria</taxon>
        <taxon>Bacillati</taxon>
        <taxon>Actinomycetota</taxon>
        <taxon>Actinomycetes</taxon>
        <taxon>Micrococcales</taxon>
        <taxon>Bogoriellaceae</taxon>
        <taxon>Georgenia</taxon>
    </lineage>
</organism>
<dbReference type="PANTHER" id="PTHR43163:SF6">
    <property type="entry name" value="DIPEPTIDE TRANSPORT SYSTEM PERMEASE PROTEIN DPPB-RELATED"/>
    <property type="match status" value="1"/>
</dbReference>
<keyword evidence="3" id="KW-1003">Cell membrane</keyword>
<evidence type="ECO:0000256" key="7">
    <source>
        <dbReference type="RuleBase" id="RU363032"/>
    </source>
</evidence>
<evidence type="ECO:0000313" key="9">
    <source>
        <dbReference type="EMBL" id="MPV35680.1"/>
    </source>
</evidence>
<dbReference type="Pfam" id="PF00528">
    <property type="entry name" value="BPD_transp_1"/>
    <property type="match status" value="1"/>
</dbReference>
<evidence type="ECO:0000256" key="6">
    <source>
        <dbReference type="ARBA" id="ARBA00023136"/>
    </source>
</evidence>
<dbReference type="EMBL" id="WHPC01000002">
    <property type="protein sequence ID" value="MPV35680.1"/>
    <property type="molecule type" value="Genomic_DNA"/>
</dbReference>
<dbReference type="RefSeq" id="WP_152196029.1">
    <property type="nucleotide sequence ID" value="NZ_VUKD01000004.1"/>
</dbReference>
<dbReference type="PROSITE" id="PS50928">
    <property type="entry name" value="ABC_TM1"/>
    <property type="match status" value="1"/>
</dbReference>
<reference evidence="9 10" key="1">
    <citation type="submission" date="2019-10" db="EMBL/GenBank/DDBJ databases">
        <title>Georgenia wutianyii sp. nov. and Georgenia yuyongxinii sp. nov. isolated from plateau pika (Ochotona curzoniae) in the Qinghai-Tibet plateau of China.</title>
        <authorList>
            <person name="Tian Z."/>
        </authorList>
    </citation>
    <scope>NUCLEOTIDE SEQUENCE [LARGE SCALE GENOMIC DNA]</scope>
    <source>
        <strain evidence="9 10">JCM 19765</strain>
    </source>
</reference>
<evidence type="ECO:0000256" key="1">
    <source>
        <dbReference type="ARBA" id="ARBA00004651"/>
    </source>
</evidence>
<feature type="transmembrane region" description="Helical" evidence="7">
    <location>
        <begin position="12"/>
        <end position="29"/>
    </location>
</feature>
<dbReference type="GO" id="GO:0055085">
    <property type="term" value="P:transmembrane transport"/>
    <property type="evidence" value="ECO:0007669"/>
    <property type="project" value="InterPro"/>
</dbReference>
<name>A0A6N7ECI0_9MICO</name>